<name>A0AC35TFL0_9BILA</name>
<dbReference type="Proteomes" id="UP000095286">
    <property type="component" value="Unplaced"/>
</dbReference>
<accession>A0AC35TFL0</accession>
<reference evidence="2" key="1">
    <citation type="submission" date="2016-11" db="UniProtKB">
        <authorList>
            <consortium name="WormBaseParasite"/>
        </authorList>
    </citation>
    <scope>IDENTIFICATION</scope>
    <source>
        <strain evidence="2">KR3021</strain>
    </source>
</reference>
<evidence type="ECO:0000313" key="2">
    <source>
        <dbReference type="WBParaSite" id="RSKR_0000000600.1"/>
    </source>
</evidence>
<sequence length="561" mass="64642">MEPESESSCRGSKRDRSAGQKRSLNDDGHTSDTEAKPAKFKRIVIGICAMDRKSSSKPMKAIIGKMLEYYGEWLEFIVFPEDVILNKAVDEWPLCNCLISFHATDFPLAKAIEYERLRRPYVINDLHRQFDLLDRRKVFRALERAKIDHPRYGVIIRDENGVSDSKLEEFNDHIEINGQVFNKPFVEKPVSAEDHNVYIYYPSSVGGGSQRLFRKINDRSSVYHHRSTVRREGSYIYEEFIPADGVDVKVYAVGPFYAHSEARKAASLDGKVERDADGKEVRYPVILSAKEKTLARKVVLAFGQTVCGFDLLRANGKSYVCDVNGFSFVKSSTKYYEDTAKILGNTILRRLAHQFQMPWQMPPQEDDPPVVSTSSGKLMELRCVLAVIRHGDRTPKQKMKVLVTDERFVELYKRNDGLGRKEIKMKKPNQLMEVLELIREILHENQDRRLDLTQEICEAPADSTRGLELECEKVEATIKKFDQMRCVLEMYIINVYREVCWNSTTSNEPSYIPSDRFSFSLVGLPWDEQENVAPPQLPIYRLPFRELSESDLSRNFFPLMA</sequence>
<evidence type="ECO:0000313" key="1">
    <source>
        <dbReference type="Proteomes" id="UP000095286"/>
    </source>
</evidence>
<proteinExistence type="predicted"/>
<organism evidence="1 2">
    <name type="scientific">Rhabditophanes sp. KR3021</name>
    <dbReference type="NCBI Taxonomy" id="114890"/>
    <lineage>
        <taxon>Eukaryota</taxon>
        <taxon>Metazoa</taxon>
        <taxon>Ecdysozoa</taxon>
        <taxon>Nematoda</taxon>
        <taxon>Chromadorea</taxon>
        <taxon>Rhabditida</taxon>
        <taxon>Tylenchina</taxon>
        <taxon>Panagrolaimomorpha</taxon>
        <taxon>Strongyloidoidea</taxon>
        <taxon>Alloionematidae</taxon>
        <taxon>Rhabditophanes</taxon>
    </lineage>
</organism>
<protein>
    <submittedName>
        <fullName evidence="2">Inositol hexakisphosphate and diphosphoinositol-pentakisphosphate kinase</fullName>
    </submittedName>
</protein>
<dbReference type="WBParaSite" id="RSKR_0000000600.1">
    <property type="protein sequence ID" value="RSKR_0000000600.1"/>
    <property type="gene ID" value="RSKR_0000000600"/>
</dbReference>